<dbReference type="Proteomes" id="UP000435877">
    <property type="component" value="Unassembled WGS sequence"/>
</dbReference>
<keyword evidence="4" id="KW-1185">Reference proteome</keyword>
<keyword evidence="1" id="KW-0472">Membrane</keyword>
<dbReference type="Proteomes" id="UP000439591">
    <property type="component" value="Unassembled WGS sequence"/>
</dbReference>
<sequence>MKTRRQFFKYLSVGGIGAAIGVIVGKATVQSPEVLIVRGRVSQNAASKSLMVQKAAKMEVGQKIYCLGLNAVGDGYQGDFVVAAGDFSEQVSKDIAGAIFVPVADDLSATTKVLVRLYSGFPLLSWWKAGGYTFENVQSAMDYVSEGGLEILDARGEYVVGLQSALQARSNVTIMLSGGEINNSAAASPHYVGILLGQCNREDISRAAGVEETAHLAGVLGEGDSVISIGPRWNNTSEDWTSSANYMPQAGDLVVVCTTDNTSSDPARRIPSFTFHRKVTGVDGLDIIVDRPIDGGGEFMVVPMSRGLGYDRTTYGGVGRMEAVENFSIIGGKLSSDNGYAYYAGAIIGGVIECETEGKAGVFGNGIRETVFRQRSKFTRTAIEIAFGSEDADVQRLNASHFDVGDYYTVACVQLGELSRGTKFGNVEVAAQSWDGENGSGGYSSAVKLTGLGVRILGRLNVKVGTAGGKLLDFGASNWPLSLDGEKIKVSNAVSTSGLLVDSNENSAIKLKELDIFGETTNADAAIFRTNNSSIEKLKMSGNTRPVRVVGKCIIGESAIGGALVNATFNTVITSELLRGKIQRCRKVVGYAASYAPDENYKMNLSGDLELLEPVGSFVDGDMIGMILEQDVVGGRAVSFAVGSSYRAAPSIGAGLASQRLSMTFERLGSVWICIDTNGGWRS</sequence>
<keyword evidence="1" id="KW-1133">Transmembrane helix</keyword>
<evidence type="ECO:0000313" key="5">
    <source>
        <dbReference type="Proteomes" id="UP000439591"/>
    </source>
</evidence>
<dbReference type="AlphaFoldDB" id="A0A5S9N5H6"/>
<gene>
    <name evidence="2" type="ORF">IHBHHGIJ_00300</name>
    <name evidence="3" type="ORF">KFEGEMFD_00850</name>
</gene>
<name>A0A5S9N5H6_9GAMM</name>
<keyword evidence="1" id="KW-0812">Transmembrane</keyword>
<protein>
    <submittedName>
        <fullName evidence="3">Uncharacterized protein</fullName>
    </submittedName>
</protein>
<evidence type="ECO:0000313" key="2">
    <source>
        <dbReference type="EMBL" id="CAA0081364.1"/>
    </source>
</evidence>
<proteinExistence type="predicted"/>
<dbReference type="EMBL" id="CACSIK010000001">
    <property type="protein sequence ID" value="CAA0081364.1"/>
    <property type="molecule type" value="Genomic_DNA"/>
</dbReference>
<feature type="transmembrane region" description="Helical" evidence="1">
    <location>
        <begin position="7"/>
        <end position="25"/>
    </location>
</feature>
<dbReference type="EMBL" id="CACSIM010000001">
    <property type="protein sequence ID" value="CAA0085079.1"/>
    <property type="molecule type" value="Genomic_DNA"/>
</dbReference>
<evidence type="ECO:0000313" key="3">
    <source>
        <dbReference type="EMBL" id="CAA0085079.1"/>
    </source>
</evidence>
<reference evidence="4 5" key="1">
    <citation type="submission" date="2019-11" db="EMBL/GenBank/DDBJ databases">
        <authorList>
            <person name="Holert J."/>
        </authorList>
    </citation>
    <scope>NUCLEOTIDE SEQUENCE [LARGE SCALE GENOMIC DNA]</scope>
    <source>
        <strain evidence="3">BC3_2A</strain>
        <strain evidence="2">SB11_1A</strain>
    </source>
</reference>
<accession>A0A5S9N5H6</accession>
<dbReference type="RefSeq" id="WP_159267005.1">
    <property type="nucleotide sequence ID" value="NZ_CACSIK010000001.1"/>
</dbReference>
<organism evidence="3 5">
    <name type="scientific">Zhongshania aliphaticivorans</name>
    <dbReference type="NCBI Taxonomy" id="1470434"/>
    <lineage>
        <taxon>Bacteria</taxon>
        <taxon>Pseudomonadati</taxon>
        <taxon>Pseudomonadota</taxon>
        <taxon>Gammaproteobacteria</taxon>
        <taxon>Cellvibrionales</taxon>
        <taxon>Spongiibacteraceae</taxon>
        <taxon>Zhongshania</taxon>
    </lineage>
</organism>
<evidence type="ECO:0000256" key="1">
    <source>
        <dbReference type="SAM" id="Phobius"/>
    </source>
</evidence>
<evidence type="ECO:0000313" key="4">
    <source>
        <dbReference type="Proteomes" id="UP000435877"/>
    </source>
</evidence>